<evidence type="ECO:0000256" key="4">
    <source>
        <dbReference type="ARBA" id="ARBA00022758"/>
    </source>
</evidence>
<dbReference type="PANTHER" id="PTHR10279">
    <property type="entry name" value="ORNITHINE DECARBOXYLASE ANTIZYME"/>
    <property type="match status" value="1"/>
</dbReference>
<sequence>MYLRVPGVLQSGSKESFMLLLDFAEEQLRCTNCIICVQKSRPDRATLLRTFMFMGFQPLPPNSPMMREIAKPDYIFLHYNMQ</sequence>
<dbReference type="GO" id="GO:0005634">
    <property type="term" value="C:nucleus"/>
    <property type="evidence" value="ECO:0007669"/>
    <property type="project" value="TreeGrafter"/>
</dbReference>
<dbReference type="InterPro" id="IPR038581">
    <property type="entry name" value="ODC_AZ_sf"/>
</dbReference>
<name>A0A5E4Q1R7_9NEOP</name>
<organism evidence="5 6">
    <name type="scientific">Leptidea sinapis</name>
    <dbReference type="NCBI Taxonomy" id="189913"/>
    <lineage>
        <taxon>Eukaryota</taxon>
        <taxon>Metazoa</taxon>
        <taxon>Ecdysozoa</taxon>
        <taxon>Arthropoda</taxon>
        <taxon>Hexapoda</taxon>
        <taxon>Insecta</taxon>
        <taxon>Pterygota</taxon>
        <taxon>Neoptera</taxon>
        <taxon>Endopterygota</taxon>
        <taxon>Lepidoptera</taxon>
        <taxon>Glossata</taxon>
        <taxon>Ditrysia</taxon>
        <taxon>Papilionoidea</taxon>
        <taxon>Pieridae</taxon>
        <taxon>Dismorphiinae</taxon>
        <taxon>Leptidea</taxon>
    </lineage>
</organism>
<evidence type="ECO:0000313" key="6">
    <source>
        <dbReference type="Proteomes" id="UP000324832"/>
    </source>
</evidence>
<evidence type="ECO:0000256" key="3">
    <source>
        <dbReference type="ARBA" id="ARBA00017712"/>
    </source>
</evidence>
<evidence type="ECO:0000256" key="2">
    <source>
        <dbReference type="ARBA" id="ARBA00011836"/>
    </source>
</evidence>
<comment type="similarity">
    <text evidence="1">Belongs to the ODC antizyme family.</text>
</comment>
<dbReference type="GO" id="GO:0045732">
    <property type="term" value="P:positive regulation of protein catabolic process"/>
    <property type="evidence" value="ECO:0007669"/>
    <property type="project" value="TreeGrafter"/>
</dbReference>
<comment type="subunit">
    <text evidence="2">Interacts with ODC1 and thereby sterically blocks ODC homodimerization.</text>
</comment>
<gene>
    <name evidence="5" type="ORF">LSINAPIS_LOCUS4109</name>
</gene>
<accession>A0A5E4Q1R7</accession>
<dbReference type="GO" id="GO:0005737">
    <property type="term" value="C:cytoplasm"/>
    <property type="evidence" value="ECO:0007669"/>
    <property type="project" value="TreeGrafter"/>
</dbReference>
<evidence type="ECO:0000256" key="1">
    <source>
        <dbReference type="ARBA" id="ARBA00008796"/>
    </source>
</evidence>
<dbReference type="PANTHER" id="PTHR10279:SF10">
    <property type="entry name" value="ORNITHINE DECARBOXYLASE ANTIZYME"/>
    <property type="match status" value="1"/>
</dbReference>
<dbReference type="SUPFAM" id="SSF55729">
    <property type="entry name" value="Acyl-CoA N-acyltransferases (Nat)"/>
    <property type="match status" value="1"/>
</dbReference>
<dbReference type="Proteomes" id="UP000324832">
    <property type="component" value="Unassembled WGS sequence"/>
</dbReference>
<keyword evidence="6" id="KW-1185">Reference proteome</keyword>
<dbReference type="InterPro" id="IPR002993">
    <property type="entry name" value="ODC_AZ"/>
</dbReference>
<dbReference type="EMBL" id="FZQP02001059">
    <property type="protein sequence ID" value="VVC91438.1"/>
    <property type="molecule type" value="Genomic_DNA"/>
</dbReference>
<dbReference type="InterPro" id="IPR016181">
    <property type="entry name" value="Acyl_CoA_acyltransferase"/>
</dbReference>
<evidence type="ECO:0000313" key="5">
    <source>
        <dbReference type="EMBL" id="VVC91438.1"/>
    </source>
</evidence>
<keyword evidence="4" id="KW-0688">Ribosomal frameshifting</keyword>
<dbReference type="AlphaFoldDB" id="A0A5E4Q1R7"/>
<protein>
    <recommendedName>
        <fullName evidence="3">Ornithine decarboxylase antizyme</fullName>
    </recommendedName>
</protein>
<dbReference type="Pfam" id="PF02100">
    <property type="entry name" value="ODC_AZ"/>
    <property type="match status" value="1"/>
</dbReference>
<proteinExistence type="inferred from homology"/>
<dbReference type="GO" id="GO:0008073">
    <property type="term" value="F:ornithine decarboxylase inhibitor activity"/>
    <property type="evidence" value="ECO:0007669"/>
    <property type="project" value="InterPro"/>
</dbReference>
<reference evidence="5 6" key="1">
    <citation type="submission" date="2017-07" db="EMBL/GenBank/DDBJ databases">
        <authorList>
            <person name="Talla V."/>
            <person name="Backstrom N."/>
        </authorList>
    </citation>
    <scope>NUCLEOTIDE SEQUENCE [LARGE SCALE GENOMIC DNA]</scope>
</reference>
<dbReference type="Gene3D" id="3.40.630.60">
    <property type="match status" value="1"/>
</dbReference>
<dbReference type="GO" id="GO:0075523">
    <property type="term" value="P:viral translational frameshifting"/>
    <property type="evidence" value="ECO:0007669"/>
    <property type="project" value="UniProtKB-KW"/>
</dbReference>